<sequence length="174" mass="19597">MTDQREASNKRRRKAPTSSAGSKRFAPVGQDHQRSRSERAARRRENANRGASLEEVQRRKRAVTAARREKRQLRGGCNDGGGTSGDHQESPKDPPFSGAAGGDKTCFGDLGCRRKGKVDRTRDVTESCLSVEMEWKNAFSGQEACLMTEWTTTMEPQMSWESRVRAMWTREVFV</sequence>
<proteinExistence type="predicted"/>
<organism evidence="2 3">
    <name type="scientific">Stephania cephalantha</name>
    <dbReference type="NCBI Taxonomy" id="152367"/>
    <lineage>
        <taxon>Eukaryota</taxon>
        <taxon>Viridiplantae</taxon>
        <taxon>Streptophyta</taxon>
        <taxon>Embryophyta</taxon>
        <taxon>Tracheophyta</taxon>
        <taxon>Spermatophyta</taxon>
        <taxon>Magnoliopsida</taxon>
        <taxon>Ranunculales</taxon>
        <taxon>Menispermaceae</taxon>
        <taxon>Menispermoideae</taxon>
        <taxon>Cissampelideae</taxon>
        <taxon>Stephania</taxon>
    </lineage>
</organism>
<protein>
    <submittedName>
        <fullName evidence="2">Uncharacterized protein</fullName>
    </submittedName>
</protein>
<feature type="region of interest" description="Disordered" evidence="1">
    <location>
        <begin position="1"/>
        <end position="104"/>
    </location>
</feature>
<gene>
    <name evidence="2" type="ORF">Scep_025621</name>
</gene>
<reference evidence="2 3" key="1">
    <citation type="submission" date="2024-01" db="EMBL/GenBank/DDBJ databases">
        <title>Genome assemblies of Stephania.</title>
        <authorList>
            <person name="Yang L."/>
        </authorList>
    </citation>
    <scope>NUCLEOTIDE SEQUENCE [LARGE SCALE GENOMIC DNA]</scope>
    <source>
        <strain evidence="2">JXDWG</strain>
        <tissue evidence="2">Leaf</tissue>
    </source>
</reference>
<dbReference type="Proteomes" id="UP001419268">
    <property type="component" value="Unassembled WGS sequence"/>
</dbReference>
<evidence type="ECO:0000256" key="1">
    <source>
        <dbReference type="SAM" id="MobiDB-lite"/>
    </source>
</evidence>
<accession>A0AAP0HRC6</accession>
<dbReference type="AlphaFoldDB" id="A0AAP0HRC6"/>
<name>A0AAP0HRC6_9MAGN</name>
<dbReference type="EMBL" id="JBBNAG010000011">
    <property type="protein sequence ID" value="KAK9094152.1"/>
    <property type="molecule type" value="Genomic_DNA"/>
</dbReference>
<evidence type="ECO:0000313" key="2">
    <source>
        <dbReference type="EMBL" id="KAK9094152.1"/>
    </source>
</evidence>
<feature type="compositionally biased region" description="Basic residues" evidence="1">
    <location>
        <begin position="58"/>
        <end position="73"/>
    </location>
</feature>
<feature type="compositionally biased region" description="Basic and acidic residues" evidence="1">
    <location>
        <begin position="31"/>
        <end position="47"/>
    </location>
</feature>
<evidence type="ECO:0000313" key="3">
    <source>
        <dbReference type="Proteomes" id="UP001419268"/>
    </source>
</evidence>
<comment type="caution">
    <text evidence="2">The sequence shown here is derived from an EMBL/GenBank/DDBJ whole genome shotgun (WGS) entry which is preliminary data.</text>
</comment>
<keyword evidence="3" id="KW-1185">Reference proteome</keyword>